<evidence type="ECO:0000259" key="3">
    <source>
        <dbReference type="Pfam" id="PF12572"/>
    </source>
</evidence>
<reference evidence="5" key="2">
    <citation type="journal article" date="2013" name="Nat. Genet.">
        <title>The draft genomes of soft-shell turtle and green sea turtle yield insights into the development and evolution of the turtle-specific body plan.</title>
        <authorList>
            <person name="Wang Z."/>
            <person name="Pascual-Anaya J."/>
            <person name="Zadissa A."/>
            <person name="Li W."/>
            <person name="Niimura Y."/>
            <person name="Huang Z."/>
            <person name="Li C."/>
            <person name="White S."/>
            <person name="Xiong Z."/>
            <person name="Fang D."/>
            <person name="Wang B."/>
            <person name="Ming Y."/>
            <person name="Chen Y."/>
            <person name="Zheng Y."/>
            <person name="Kuraku S."/>
            <person name="Pignatelli M."/>
            <person name="Herrero J."/>
            <person name="Beal K."/>
            <person name="Nozawa M."/>
            <person name="Li Q."/>
            <person name="Wang J."/>
            <person name="Zhang H."/>
            <person name="Yu L."/>
            <person name="Shigenobu S."/>
            <person name="Wang J."/>
            <person name="Liu J."/>
            <person name="Flicek P."/>
            <person name="Searle S."/>
            <person name="Wang J."/>
            <person name="Kuratani S."/>
            <person name="Yin Y."/>
            <person name="Aken B."/>
            <person name="Zhang G."/>
            <person name="Irie N."/>
        </authorList>
    </citation>
    <scope>NUCLEOTIDE SEQUENCE [LARGE SCALE GENOMIC DNA]</scope>
    <source>
        <strain evidence="5">Daiwa-1</strain>
    </source>
</reference>
<dbReference type="STRING" id="13735.ENSPSIP00000008173"/>
<dbReference type="Proteomes" id="UP000007267">
    <property type="component" value="Unassembled WGS sequence"/>
</dbReference>
<dbReference type="AlphaFoldDB" id="K7FJG3"/>
<proteinExistence type="predicted"/>
<name>K7FJG3_PELSI</name>
<dbReference type="PANTHER" id="PTHR46370:SF1">
    <property type="entry name" value="GPALPP MOTIFS-CONTAINING PROTEIN 1"/>
    <property type="match status" value="1"/>
</dbReference>
<dbReference type="InterPro" id="IPR022226">
    <property type="entry name" value="DUF3752"/>
</dbReference>
<feature type="compositionally biased region" description="Basic and acidic residues" evidence="2">
    <location>
        <begin position="435"/>
        <end position="460"/>
    </location>
</feature>
<feature type="region of interest" description="Disordered" evidence="2">
    <location>
        <begin position="63"/>
        <end position="109"/>
    </location>
</feature>
<evidence type="ECO:0000256" key="2">
    <source>
        <dbReference type="SAM" id="MobiDB-lite"/>
    </source>
</evidence>
<dbReference type="EMBL" id="AGCU01095119">
    <property type="status" value="NOT_ANNOTATED_CDS"/>
    <property type="molecule type" value="Genomic_DNA"/>
</dbReference>
<dbReference type="OMA" id="CKRPEWM"/>
<dbReference type="EMBL" id="AGCU01095120">
    <property type="status" value="NOT_ANNOTATED_CDS"/>
    <property type="molecule type" value="Genomic_DNA"/>
</dbReference>
<dbReference type="Ensembl" id="ENSPSIT00000008216.1">
    <property type="protein sequence ID" value="ENSPSIP00000008173.1"/>
    <property type="gene ID" value="ENSPSIG00000007503.1"/>
</dbReference>
<dbReference type="EMBL" id="AGCU01095118">
    <property type="status" value="NOT_ANNOTATED_CDS"/>
    <property type="molecule type" value="Genomic_DNA"/>
</dbReference>
<dbReference type="InterPro" id="IPR046331">
    <property type="entry name" value="GPAM1-like"/>
</dbReference>
<feature type="compositionally biased region" description="Low complexity" evidence="2">
    <location>
        <begin position="288"/>
        <end position="297"/>
    </location>
</feature>
<organism evidence="4 5">
    <name type="scientific">Pelodiscus sinensis</name>
    <name type="common">Chinese softshell turtle</name>
    <name type="synonym">Trionyx sinensis</name>
    <dbReference type="NCBI Taxonomy" id="13735"/>
    <lineage>
        <taxon>Eukaryota</taxon>
        <taxon>Metazoa</taxon>
        <taxon>Chordata</taxon>
        <taxon>Craniata</taxon>
        <taxon>Vertebrata</taxon>
        <taxon>Euteleostomi</taxon>
        <taxon>Archelosauria</taxon>
        <taxon>Testudinata</taxon>
        <taxon>Testudines</taxon>
        <taxon>Cryptodira</taxon>
        <taxon>Trionychia</taxon>
        <taxon>Trionychidae</taxon>
        <taxon>Pelodiscus</taxon>
    </lineage>
</organism>
<protein>
    <recommendedName>
        <fullName evidence="1">GPALPP motifs-containing protein 1</fullName>
    </recommendedName>
</protein>
<feature type="region of interest" description="Disordered" evidence="2">
    <location>
        <begin position="223"/>
        <end position="460"/>
    </location>
</feature>
<feature type="compositionally biased region" description="Polar residues" evidence="2">
    <location>
        <begin position="321"/>
        <end position="345"/>
    </location>
</feature>
<dbReference type="PANTHER" id="PTHR46370">
    <property type="entry name" value="GPALPP MOTIFS-CONTAINING PROTEIN 1"/>
    <property type="match status" value="1"/>
</dbReference>
<dbReference type="GeneTree" id="ENSGT00390000012569"/>
<reference evidence="5" key="1">
    <citation type="submission" date="2011-10" db="EMBL/GenBank/DDBJ databases">
        <authorList>
            <consortium name="Soft-shell Turtle Genome Consortium"/>
        </authorList>
    </citation>
    <scope>NUCLEOTIDE SEQUENCE [LARGE SCALE GENOMIC DNA]</scope>
    <source>
        <strain evidence="5">Daiwa-1</strain>
    </source>
</reference>
<feature type="compositionally biased region" description="Basic and acidic residues" evidence="2">
    <location>
        <begin position="78"/>
        <end position="87"/>
    </location>
</feature>
<reference evidence="4" key="4">
    <citation type="submission" date="2025-09" db="UniProtKB">
        <authorList>
            <consortium name="Ensembl"/>
        </authorList>
    </citation>
    <scope>IDENTIFICATION</scope>
</reference>
<feature type="compositionally biased region" description="Basic and acidic residues" evidence="2">
    <location>
        <begin position="368"/>
        <end position="390"/>
    </location>
</feature>
<accession>K7FJG3</accession>
<dbReference type="HOGENOM" id="CLU_497774_0_0_1"/>
<keyword evidence="5" id="KW-1185">Reference proteome</keyword>
<reference evidence="4" key="3">
    <citation type="submission" date="2025-08" db="UniProtKB">
        <authorList>
            <consortium name="Ensembl"/>
        </authorList>
    </citation>
    <scope>IDENTIFICATION</scope>
</reference>
<dbReference type="eggNOG" id="KOG4188">
    <property type="taxonomic scope" value="Eukaryota"/>
</dbReference>
<evidence type="ECO:0000313" key="4">
    <source>
        <dbReference type="Ensembl" id="ENSPSIP00000008173.1"/>
    </source>
</evidence>
<feature type="domain" description="DUF3752" evidence="3">
    <location>
        <begin position="412"/>
        <end position="539"/>
    </location>
</feature>
<evidence type="ECO:0000256" key="1">
    <source>
        <dbReference type="ARBA" id="ARBA00023489"/>
    </source>
</evidence>
<feature type="compositionally biased region" description="Basic and acidic residues" evidence="2">
    <location>
        <begin position="479"/>
        <end position="517"/>
    </location>
</feature>
<dbReference type="Pfam" id="PF12572">
    <property type="entry name" value="DUF3752"/>
    <property type="match status" value="1"/>
</dbReference>
<evidence type="ECO:0000313" key="5">
    <source>
        <dbReference type="Proteomes" id="UP000007267"/>
    </source>
</evidence>
<feature type="region of interest" description="Disordered" evidence="2">
    <location>
        <begin position="472"/>
        <end position="517"/>
    </location>
</feature>
<sequence>MQRRKNPTLPAGEGIWGEAGILVSVLPARRWKASPTWVRGCRRRLPVHRRWLVPGARRQIIPRRRRPEAGVPGCGSRGRAEDGGPEHGRRRRVPGEGVHVGPRKDPAGATRVTHMAPVSSRLHMGTQEAAALRVTSGTTVNTTPPKAECGNLAAGHAAEKRHHTAPEGLWGFSTARATQGRDAIRKRAHRWGGRGACAMARELMGPALPPGFARYAEADPDEDFSQVAGPVLPPGYKKGSEMPDSNEGSESPPLLRETNRDSEEEQDTEPVPKKQKRAQKDDDDDDGFFGPALPPGFKKQDDSPERPVIGPALPPGFRKPTQYTEDNSCSIGPSISSACRTQATDSSEDEDDTLIGPMPVKGPIESNVAKDFERRAQRMKEKLTSSDHDGSTQVTRESWMTELPPELKSFGLGPRTFKRRTDEKSGDKSIWTDTPADRERKAKETQEAKKSTSKGDEEIVLSARDKILAEQLSSYNDSQRSESLMDMHQKKLKIKATEDKKPQERRPFDRDQDLQVNRFDEAQKKALIKKSRELSTRFSHSKSNMFL</sequence>